<proteinExistence type="inferred from homology"/>
<reference evidence="4 5" key="1">
    <citation type="submission" date="2017-03" db="EMBL/GenBank/DDBJ databases">
        <authorList>
            <person name="Afonso C.L."/>
            <person name="Miller P.J."/>
            <person name="Scott M.A."/>
            <person name="Spackman E."/>
            <person name="Goraichik I."/>
            <person name="Dimitrov K.M."/>
            <person name="Suarez D.L."/>
            <person name="Swayne D.E."/>
        </authorList>
    </citation>
    <scope>NUCLEOTIDE SEQUENCE [LARGE SCALE GENOMIC DNA]</scope>
    <source>
        <strain evidence="4 5">ATCC 51113</strain>
    </source>
</reference>
<dbReference type="Pfam" id="PF04041">
    <property type="entry name" value="Glyco_hydro_130"/>
    <property type="match status" value="1"/>
</dbReference>
<comment type="caution">
    <text evidence="4">The sequence shown here is derived from an EMBL/GenBank/DDBJ whole genome shotgun (WGS) entry which is preliminary data.</text>
</comment>
<dbReference type="CDD" id="cd18612">
    <property type="entry name" value="GH130_Lin0857-like"/>
    <property type="match status" value="1"/>
</dbReference>
<evidence type="ECO:0000313" key="5">
    <source>
        <dbReference type="Proteomes" id="UP000192573"/>
    </source>
</evidence>
<dbReference type="PIRSF" id="PIRSF016202">
    <property type="entry name" value="PH1107"/>
    <property type="match status" value="1"/>
</dbReference>
<dbReference type="SUPFAM" id="SSF75005">
    <property type="entry name" value="Arabinanase/levansucrase/invertase"/>
    <property type="match status" value="1"/>
</dbReference>
<evidence type="ECO:0000256" key="1">
    <source>
        <dbReference type="ARBA" id="ARBA00022676"/>
    </source>
</evidence>
<comment type="similarity">
    <text evidence="3">Belongs to the glycosyl hydrolase 130 family.</text>
</comment>
<keyword evidence="1" id="KW-0328">Glycosyltransferase</keyword>
<keyword evidence="4" id="KW-0378">Hydrolase</keyword>
<organism evidence="4 5">
    <name type="scientific">Citrobacter braakii</name>
    <dbReference type="NCBI Taxonomy" id="57706"/>
    <lineage>
        <taxon>Bacteria</taxon>
        <taxon>Pseudomonadati</taxon>
        <taxon>Pseudomonadota</taxon>
        <taxon>Gammaproteobacteria</taxon>
        <taxon>Enterobacterales</taxon>
        <taxon>Enterobacteriaceae</taxon>
        <taxon>Citrobacter</taxon>
        <taxon>Citrobacter freundii complex</taxon>
    </lineage>
</organism>
<name>A0A1V8NX52_CITBR</name>
<evidence type="ECO:0000313" key="4">
    <source>
        <dbReference type="EMBL" id="OQM40953.1"/>
    </source>
</evidence>
<dbReference type="EMBL" id="NAEW01000007">
    <property type="protein sequence ID" value="OQM40953.1"/>
    <property type="molecule type" value="Genomic_DNA"/>
</dbReference>
<dbReference type="AlphaFoldDB" id="A0A1V8NX52"/>
<dbReference type="GO" id="GO:0016757">
    <property type="term" value="F:glycosyltransferase activity"/>
    <property type="evidence" value="ECO:0007669"/>
    <property type="project" value="UniProtKB-KW"/>
</dbReference>
<keyword evidence="4" id="KW-0326">Glycosidase</keyword>
<dbReference type="Proteomes" id="UP000192573">
    <property type="component" value="Unassembled WGS sequence"/>
</dbReference>
<sequence>MDRHNKNPLITPADVTPSLPGRKVDCVFNAGVTECDGEIVLLLRVAESVINSDPQQRVVPLLEKTDAGWVQATASFDRRDERYDFSDPRVIVLKSDPARVWLTSMSHLRLARSRDGVNFRIDSQPFIIADTQYEEFGCEDARITRIDDIAYINYSAVSSLGISTALAVTKDFVTVEKKGLILCPDNRDVCFFPEKIAGKYHALTRPAPCHFGHPEIWICESPDMLHWGNHRHLLGRSGDAWDCRKSGGGAPVLKTDRGWLEIYHGVDADQRYCLGALLLDLNDPTHILAKSPVPLLEPDAPYEREGFFGNVVFTCGALIRDETLHVWYGAADECVALATMPLDKLWRHLGVK</sequence>
<dbReference type="Gene3D" id="2.115.10.20">
    <property type="entry name" value="Glycosyl hydrolase domain, family 43"/>
    <property type="match status" value="1"/>
</dbReference>
<evidence type="ECO:0000256" key="3">
    <source>
        <dbReference type="ARBA" id="ARBA00024356"/>
    </source>
</evidence>
<dbReference type="GO" id="GO:0016798">
    <property type="term" value="F:hydrolase activity, acting on glycosyl bonds"/>
    <property type="evidence" value="ECO:0007669"/>
    <property type="project" value="UniProtKB-KW"/>
</dbReference>
<protein>
    <submittedName>
        <fullName evidence="4">Glycosidase</fullName>
    </submittedName>
</protein>
<evidence type="ECO:0000256" key="2">
    <source>
        <dbReference type="ARBA" id="ARBA00022679"/>
    </source>
</evidence>
<keyword evidence="2" id="KW-0808">Transferase</keyword>
<gene>
    <name evidence="4" type="ORF">BZK42_16335</name>
</gene>
<dbReference type="InterPro" id="IPR023296">
    <property type="entry name" value="Glyco_hydro_beta-prop_sf"/>
</dbReference>
<dbReference type="RefSeq" id="WP_080859522.1">
    <property type="nucleotide sequence ID" value="NZ_CP077300.1"/>
</dbReference>
<dbReference type="PANTHER" id="PTHR34106">
    <property type="entry name" value="GLYCOSIDASE"/>
    <property type="match status" value="1"/>
</dbReference>
<accession>A0A1V8NX52</accession>
<dbReference type="PANTHER" id="PTHR34106:SF5">
    <property type="entry name" value="GLYCOSIDASE"/>
    <property type="match status" value="1"/>
</dbReference>
<dbReference type="InterPro" id="IPR007184">
    <property type="entry name" value="Mannoside_phosphorylase"/>
</dbReference>